<evidence type="ECO:0000313" key="12">
    <source>
        <dbReference type="Proteomes" id="UP000014227"/>
    </source>
</evidence>
<feature type="binding site" evidence="7">
    <location>
        <begin position="229"/>
        <end position="234"/>
    </location>
    <ligand>
        <name>NAD(+)</name>
        <dbReference type="ChEBI" id="CHEBI:57540"/>
    </ligand>
</feature>
<feature type="binding site" evidence="5">
    <location>
        <begin position="227"/>
        <end position="232"/>
    </location>
    <ligand>
        <name>NAD(+)</name>
        <dbReference type="ChEBI" id="CHEBI:57540"/>
    </ligand>
</feature>
<dbReference type="AlphaFoldDB" id="S0EVC8"/>
<evidence type="ECO:0000256" key="8">
    <source>
        <dbReference type="RuleBase" id="RU000548"/>
    </source>
</evidence>
<dbReference type="Gene3D" id="3.40.50.720">
    <property type="entry name" value="NAD(P)-binding Rossmann-like Domain"/>
    <property type="match status" value="1"/>
</dbReference>
<feature type="binding site" evidence="5 7">
    <location>
        <begin position="164"/>
        <end position="166"/>
    </location>
    <ligand>
        <name>NAD(+)</name>
        <dbReference type="ChEBI" id="CHEBI:57540"/>
    </ligand>
</feature>
<keyword evidence="5" id="KW-0963">Cytoplasm</keyword>
<sequence>MTNSTNMQNNTVSIPHDVRDLSLAAQGKRRIEWAEMDMPVLRSIRSRFEREKPLRGVTIAACLHVTTETANLAITLKAAGAEVYLCASNPLSTQDDVAAALVAEYGIPTFAIKGEDHSTYYRHIHSVLDARPTITMDDGADTVGVIHSERTELIPNIIGGTEETTTGVIRLRAMAAEGVLAYPIIAVNDAATKHLFDNRYGTGQSTIDGIIRATNRLLAGTRFVVAGYGWCGRGVAMRARGAGAQVIVTEVDPVRALEAVMDGYSVMPMLEAAKVGDIFCTLTGDTHVLRREHFEVMKDGAILANSGHFNVEIDIPALEEMAVSRRTVRDFVEEFTMPDGRRLFLLGEGRLINLAAAEGHPAAVMDMSFANQALCAEYMVRHGHELGKAVHAVPSDIDAQIARLKLESMGYQIDALTPEQKEYLSSWKLGT</sequence>
<dbReference type="InParanoid" id="S0EVC8"/>
<dbReference type="SMART" id="SM00997">
    <property type="entry name" value="AdoHcyase_NAD"/>
    <property type="match status" value="1"/>
</dbReference>
<evidence type="ECO:0000256" key="4">
    <source>
        <dbReference type="ARBA" id="ARBA00023027"/>
    </source>
</evidence>
<dbReference type="PATRIC" id="fig|1303518.3.peg.1960"/>
<dbReference type="PROSITE" id="PS00738">
    <property type="entry name" value="ADOHCYASE_1"/>
    <property type="match status" value="1"/>
</dbReference>
<dbReference type="SUPFAM" id="SSF51735">
    <property type="entry name" value="NAD(P)-binding Rossmann-fold domains"/>
    <property type="match status" value="1"/>
</dbReference>
<evidence type="ECO:0000256" key="6">
    <source>
        <dbReference type="PIRSR" id="PIRSR001109-1"/>
    </source>
</evidence>
<dbReference type="SUPFAM" id="SSF52283">
    <property type="entry name" value="Formate/glycerate dehydrogenase catalytic domain-like"/>
    <property type="match status" value="1"/>
</dbReference>
<feature type="binding site" evidence="5 6">
    <location>
        <position position="138"/>
    </location>
    <ligand>
        <name>substrate</name>
    </ligand>
</feature>
<evidence type="ECO:0000256" key="9">
    <source>
        <dbReference type="RuleBase" id="RU004166"/>
    </source>
</evidence>
<evidence type="ECO:0000256" key="1">
    <source>
        <dbReference type="ARBA" id="ARBA00007122"/>
    </source>
</evidence>
<feature type="binding site" evidence="5">
    <location>
        <position position="198"/>
    </location>
    <ligand>
        <name>NAD(+)</name>
        <dbReference type="ChEBI" id="CHEBI:57540"/>
    </ligand>
</feature>
<dbReference type="InterPro" id="IPR000043">
    <property type="entry name" value="Adenosylhomocysteinase-like"/>
</dbReference>
<dbReference type="GO" id="GO:0004013">
    <property type="term" value="F:adenosylhomocysteinase activity"/>
    <property type="evidence" value="ECO:0007669"/>
    <property type="project" value="UniProtKB-UniRule"/>
</dbReference>
<dbReference type="FunFam" id="3.40.50.720:FF:000004">
    <property type="entry name" value="Adenosylhomocysteinase"/>
    <property type="match status" value="1"/>
</dbReference>
<dbReference type="InterPro" id="IPR020082">
    <property type="entry name" value="S-Ado-L-homoCys_hydrolase_CS"/>
</dbReference>
<dbReference type="UniPathway" id="UPA00314">
    <property type="reaction ID" value="UER00076"/>
</dbReference>
<comment type="function">
    <text evidence="5">May play a key role in the regulation of the intracellular concentration of adenosylhomocysteine.</text>
</comment>
<comment type="caution">
    <text evidence="5">Lacks conserved residue(s) required for the propagation of feature annotation.</text>
</comment>
<feature type="domain" description="S-adenosyl-L-homocysteine hydrolase NAD binding" evidence="10">
    <location>
        <begin position="198"/>
        <end position="359"/>
    </location>
</feature>
<keyword evidence="12" id="KW-1185">Reference proteome</keyword>
<dbReference type="KEGG" id="ccz:CCALI_01905"/>
<comment type="similarity">
    <text evidence="1 5 9">Belongs to the adenosylhomocysteinase family.</text>
</comment>
<dbReference type="Proteomes" id="UP000014227">
    <property type="component" value="Chromosome I"/>
</dbReference>
<comment type="catalytic activity">
    <reaction evidence="5 8">
        <text>S-adenosyl-L-homocysteine + H2O = L-homocysteine + adenosine</text>
        <dbReference type="Rhea" id="RHEA:21708"/>
        <dbReference type="ChEBI" id="CHEBI:15377"/>
        <dbReference type="ChEBI" id="CHEBI:16335"/>
        <dbReference type="ChEBI" id="CHEBI:57856"/>
        <dbReference type="ChEBI" id="CHEBI:58199"/>
        <dbReference type="EC" id="3.13.2.1"/>
    </reaction>
</comment>
<dbReference type="Gene3D" id="3.40.50.1480">
    <property type="entry name" value="Adenosylhomocysteinase-like"/>
    <property type="match status" value="1"/>
</dbReference>
<comment type="cofactor">
    <cofactor evidence="5 7 8">
        <name>NAD(+)</name>
        <dbReference type="ChEBI" id="CHEBI:57540"/>
    </cofactor>
    <text evidence="5 7 8">Binds 1 NAD(+) per subunit.</text>
</comment>
<dbReference type="InterPro" id="IPR015878">
    <property type="entry name" value="Ado_hCys_hydrolase_NAD-bd"/>
</dbReference>
<dbReference type="PANTHER" id="PTHR23420:SF0">
    <property type="entry name" value="ADENOSYLHOMOCYSTEINASE"/>
    <property type="match status" value="1"/>
</dbReference>
<dbReference type="GO" id="GO:0071269">
    <property type="term" value="P:L-homocysteine biosynthetic process"/>
    <property type="evidence" value="ECO:0007669"/>
    <property type="project" value="UniProtKB-UniRule"/>
</dbReference>
<feature type="binding site" evidence="7">
    <location>
        <position position="360"/>
    </location>
    <ligand>
        <name>NAD(+)</name>
        <dbReference type="ChEBI" id="CHEBI:57540"/>
    </ligand>
</feature>
<dbReference type="GO" id="GO:0006730">
    <property type="term" value="P:one-carbon metabolic process"/>
    <property type="evidence" value="ECO:0007669"/>
    <property type="project" value="UniProtKB-UniRule"/>
</dbReference>
<reference evidence="12" key="1">
    <citation type="submission" date="2013-03" db="EMBL/GenBank/DDBJ databases">
        <title>Genome sequence of Chthonomonas calidirosea, the first sequenced genome from the Armatimonadetes phylum (formally candidate division OP10).</title>
        <authorList>
            <person name="Lee K.C.Y."/>
            <person name="Morgan X.C."/>
            <person name="Dunfield P.F."/>
            <person name="Tamas I."/>
            <person name="Houghton K.M."/>
            <person name="Vyssotski M."/>
            <person name="Ryan J.L.J."/>
            <person name="Lagutin K."/>
            <person name="McDonald I.R."/>
            <person name="Stott M.B."/>
        </authorList>
    </citation>
    <scope>NUCLEOTIDE SEQUENCE [LARGE SCALE GENOMIC DNA]</scope>
    <source>
        <strain evidence="12">DSM 23976 / ICMP 18418 / T49</strain>
    </source>
</reference>
<feature type="binding site" evidence="5 7">
    <location>
        <position position="250"/>
    </location>
    <ligand>
        <name>NAD(+)</name>
        <dbReference type="ChEBI" id="CHEBI:57540"/>
    </ligand>
</feature>
<evidence type="ECO:0000256" key="5">
    <source>
        <dbReference type="HAMAP-Rule" id="MF_00563"/>
    </source>
</evidence>
<proteinExistence type="inferred from homology"/>
<evidence type="ECO:0000259" key="10">
    <source>
        <dbReference type="SMART" id="SM00997"/>
    </source>
</evidence>
<feature type="binding site" evidence="5 6">
    <location>
        <position position="163"/>
    </location>
    <ligand>
        <name>substrate</name>
    </ligand>
</feature>
<dbReference type="NCBIfam" id="TIGR00936">
    <property type="entry name" value="ahcY"/>
    <property type="match status" value="1"/>
</dbReference>
<dbReference type="Pfam" id="PF00670">
    <property type="entry name" value="AdoHcyase_NAD"/>
    <property type="match status" value="1"/>
</dbReference>
<feature type="binding site" evidence="5 6">
    <location>
        <position position="193"/>
    </location>
    <ligand>
        <name>substrate</name>
    </ligand>
</feature>
<dbReference type="HOGENOM" id="CLU_025194_2_1_0"/>
<evidence type="ECO:0000256" key="7">
    <source>
        <dbReference type="PIRSR" id="PIRSR001109-2"/>
    </source>
</evidence>
<name>S0EVC8_CHTCT</name>
<dbReference type="Pfam" id="PF05221">
    <property type="entry name" value="AdoHcyase"/>
    <property type="match status" value="2"/>
</dbReference>
<dbReference type="GO" id="GO:0005829">
    <property type="term" value="C:cytosol"/>
    <property type="evidence" value="ECO:0007669"/>
    <property type="project" value="TreeGrafter"/>
</dbReference>
<accession>S0EVC8</accession>
<feature type="binding site" evidence="5 6">
    <location>
        <position position="66"/>
    </location>
    <ligand>
        <name>substrate</name>
    </ligand>
</feature>
<evidence type="ECO:0000256" key="2">
    <source>
        <dbReference type="ARBA" id="ARBA00022563"/>
    </source>
</evidence>
<dbReference type="InterPro" id="IPR036291">
    <property type="entry name" value="NAD(P)-bd_dom_sf"/>
</dbReference>
<dbReference type="PANTHER" id="PTHR23420">
    <property type="entry name" value="ADENOSYLHOMOCYSTEINASE"/>
    <property type="match status" value="1"/>
</dbReference>
<dbReference type="eggNOG" id="COG0499">
    <property type="taxonomic scope" value="Bacteria"/>
</dbReference>
<evidence type="ECO:0000313" key="11">
    <source>
        <dbReference type="EMBL" id="CCW35713.1"/>
    </source>
</evidence>
<evidence type="ECO:0000256" key="3">
    <source>
        <dbReference type="ARBA" id="ARBA00022801"/>
    </source>
</evidence>
<dbReference type="GO" id="GO:0033353">
    <property type="term" value="P:S-adenosylmethionine cycle"/>
    <property type="evidence" value="ECO:0007669"/>
    <property type="project" value="TreeGrafter"/>
</dbReference>
<comment type="pathway">
    <text evidence="5 8">Amino-acid biosynthesis; L-homocysteine biosynthesis; L-homocysteine from S-adenosyl-L-homocysteine: step 1/1.</text>
</comment>
<dbReference type="HAMAP" id="MF_00563">
    <property type="entry name" value="AdoHcyase"/>
    <property type="match status" value="1"/>
</dbReference>
<dbReference type="PIRSF" id="PIRSF001109">
    <property type="entry name" value="Ad_hcy_hydrolase"/>
    <property type="match status" value="1"/>
</dbReference>
<keyword evidence="4 5" id="KW-0520">NAD</keyword>
<dbReference type="STRING" id="454171.CP488_02189"/>
<dbReference type="EMBL" id="HF951689">
    <property type="protein sequence ID" value="CCW35713.1"/>
    <property type="molecule type" value="Genomic_DNA"/>
</dbReference>
<keyword evidence="2 5" id="KW-0554">One-carbon metabolism</keyword>
<dbReference type="NCBIfam" id="NF004005">
    <property type="entry name" value="PRK05476.2-3"/>
    <property type="match status" value="1"/>
</dbReference>
<feature type="binding site" evidence="5 6">
    <location>
        <position position="197"/>
    </location>
    <ligand>
        <name>substrate</name>
    </ligand>
</feature>
<feature type="binding site" evidence="5 7">
    <location>
        <position position="353"/>
    </location>
    <ligand>
        <name>NAD(+)</name>
        <dbReference type="ChEBI" id="CHEBI:57540"/>
    </ligand>
</feature>
<comment type="subcellular location">
    <subcellularLocation>
        <location evidence="5">Cytoplasm</location>
    </subcellularLocation>
</comment>
<dbReference type="InterPro" id="IPR042172">
    <property type="entry name" value="Adenosylhomocyst_ase-like_sf"/>
</dbReference>
<keyword evidence="3 5" id="KW-0378">Hydrolase</keyword>
<organism evidence="11 12">
    <name type="scientific">Chthonomonas calidirosea (strain DSM 23976 / ICMP 18418 / T49)</name>
    <dbReference type="NCBI Taxonomy" id="1303518"/>
    <lineage>
        <taxon>Bacteria</taxon>
        <taxon>Bacillati</taxon>
        <taxon>Armatimonadota</taxon>
        <taxon>Chthonomonadia</taxon>
        <taxon>Chthonomonadales</taxon>
        <taxon>Chthonomonadaceae</taxon>
        <taxon>Chthonomonas</taxon>
    </lineage>
</organism>
<dbReference type="CDD" id="cd00401">
    <property type="entry name" value="SAHH"/>
    <property type="match status" value="1"/>
</dbReference>
<protein>
    <recommendedName>
        <fullName evidence="5">Adenosylhomocysteinase</fullName>
        <ecNumber evidence="5">3.13.2.1</ecNumber>
    </recommendedName>
    <alternativeName>
        <fullName evidence="5">S-adenosyl-L-homocysteine hydrolase</fullName>
        <shortName evidence="5">AdoHcyase</shortName>
    </alternativeName>
</protein>
<feature type="binding site" evidence="5 7">
    <location>
        <begin position="306"/>
        <end position="308"/>
    </location>
    <ligand>
        <name>NAD(+)</name>
        <dbReference type="ChEBI" id="CHEBI:57540"/>
    </ligand>
</feature>
<dbReference type="SMART" id="SM00996">
    <property type="entry name" value="AdoHcyase"/>
    <property type="match status" value="1"/>
</dbReference>
<gene>
    <name evidence="5" type="primary">ahcY</name>
    <name evidence="11" type="ORF">CCALI_01905</name>
</gene>
<dbReference type="EC" id="3.13.2.1" evidence="5"/>